<dbReference type="EMBL" id="GL832957">
    <property type="protein sequence ID" value="EGD78787.1"/>
    <property type="molecule type" value="Genomic_DNA"/>
</dbReference>
<proteinExistence type="inferred from homology"/>
<evidence type="ECO:0000313" key="6">
    <source>
        <dbReference type="Proteomes" id="UP000007799"/>
    </source>
</evidence>
<dbReference type="eggNOG" id="ENOG502QR4X">
    <property type="taxonomic scope" value="Eukaryota"/>
</dbReference>
<evidence type="ECO:0000256" key="1">
    <source>
        <dbReference type="ARBA" id="ARBA00010609"/>
    </source>
</evidence>
<comment type="similarity">
    <text evidence="1">Belongs to the multicopper oxidase family.</text>
</comment>
<keyword evidence="6" id="KW-1185">Reference proteome</keyword>
<dbReference type="InterPro" id="IPR011706">
    <property type="entry name" value="Cu-oxidase_C"/>
</dbReference>
<dbReference type="Gene3D" id="2.60.40.420">
    <property type="entry name" value="Cupredoxins - blue copper proteins"/>
    <property type="match status" value="3"/>
</dbReference>
<dbReference type="RefSeq" id="XP_004997743.1">
    <property type="nucleotide sequence ID" value="XM_004997686.1"/>
</dbReference>
<feature type="chain" id="PRO_5003290552" evidence="2">
    <location>
        <begin position="25"/>
        <end position="954"/>
    </location>
</feature>
<feature type="domain" description="Plastocyanin-like" evidence="3">
    <location>
        <begin position="716"/>
        <end position="820"/>
    </location>
</feature>
<gene>
    <name evidence="5" type="ORF">PTSG_01763</name>
</gene>
<dbReference type="InterPro" id="IPR045087">
    <property type="entry name" value="Cu-oxidase_fam"/>
</dbReference>
<dbReference type="GO" id="GO:0005507">
    <property type="term" value="F:copper ion binding"/>
    <property type="evidence" value="ECO:0007669"/>
    <property type="project" value="InterPro"/>
</dbReference>
<dbReference type="CDD" id="cd13844">
    <property type="entry name" value="CuRO_1_BOD_CotA_like"/>
    <property type="match status" value="1"/>
</dbReference>
<keyword evidence="2" id="KW-0732">Signal</keyword>
<accession>F2TYW3</accession>
<evidence type="ECO:0000256" key="2">
    <source>
        <dbReference type="SAM" id="SignalP"/>
    </source>
</evidence>
<sequence length="954" mass="105583">MARLRLVALAFALLLVLTASAATAKTVTIYPARDGTLIEPAGEETNAAGLSDGIYSGVLAEGRRMRAALWFDIDREIPEGSTINSASVFLFLQKVKLPLPKDYTLHRLLGEFGEGTASFNGGKGAPATMYDVTWNHAMYPFKAWTTPGGDFVANPSATTAVSFAQMEYEWAGLEADVQFWADHPSEDFGFILIGDEQCGDFCNPSARRFVSKDLSDEENHWPRLVVDFTPPNTDYAACCTTEGNCRLTTPDGCTAIKGKYNAGTLSCMGVQCSVECTPEEIAIGACQLGACCTEDLQCVITTETRCKGAYKGQYNGDDTTCNSESCALRLEPFVDALPIPHVAQPYEGRAGGKAKYIFTIDEIQQKLHRDLPPTTLWGYNGMFPGPTLEAWTNDPVTVTWVNNLRDENGVLRTSHYLDVDECIHGPSFSQKVPFVVPHLHGGKMKGRWDGHPDFQFPPGVNDTYVFDNEQRASTLWYHDHALGITRLNVYMGLAGLYIVRDEYETKLQLPSGKYEVPIVIMDRQLNRDGTLYYPSLWTGAFTGDFLVVNGKITPYLRVERRAYRFRILNGCGTRALELKMGKGKFWVVGTERGLRRKRWKTTRVLLVPGERIDVIVDFSSRRVAEKIRLVNKYPRSHAPGSPPLSEDVLEFHVIESEPQPKYKPPKALDTSVKQLPSSANMVKREFTMGEMQEEKCSGKVYRINGLGWDDLTEFPLVGSREEWTFVNLDSTHLHPMHMHLVEFTVLRRQPIQVTGDGTYELVGEPSGPLKGDLGWKDMVGVFPLEAVTVIVQFPDKGGGRFPYHCHILEHEDHDMMRQFHLQQLHCNNNGMCEPGEDCYSCPFDCATSSGARCGNGLCEAGDGENCANCPDDCAGDVGAICCGYGPIEFDGYEAGMTTIGCSHDICTADGHFCRDKPQIQSCCGDSLCTGNEEETCALDCALTPAAPSWRMPSL</sequence>
<dbReference type="CDD" id="cd13892">
    <property type="entry name" value="CuRO_3_PHS"/>
    <property type="match status" value="1"/>
</dbReference>
<name>F2TYW3_SALR5</name>
<evidence type="ECO:0000313" key="5">
    <source>
        <dbReference type="EMBL" id="EGD78787.1"/>
    </source>
</evidence>
<dbReference type="SUPFAM" id="SSF49503">
    <property type="entry name" value="Cupredoxins"/>
    <property type="match status" value="3"/>
</dbReference>
<feature type="signal peptide" evidence="2">
    <location>
        <begin position="1"/>
        <end position="24"/>
    </location>
</feature>
<dbReference type="NCBIfam" id="NF033679">
    <property type="entry name" value="DNRLRE_dom"/>
    <property type="match status" value="1"/>
</dbReference>
<dbReference type="Pfam" id="PF07731">
    <property type="entry name" value="Cu-oxidase_2"/>
    <property type="match status" value="1"/>
</dbReference>
<protein>
    <submittedName>
        <fullName evidence="5">Uncharacterized protein</fullName>
    </submittedName>
</protein>
<dbReference type="GeneID" id="16078338"/>
<dbReference type="InterPro" id="IPR008972">
    <property type="entry name" value="Cupredoxin"/>
</dbReference>
<dbReference type="CDD" id="cd14448">
    <property type="entry name" value="CuRO_2_BOD_CotA_like"/>
    <property type="match status" value="1"/>
</dbReference>
<dbReference type="KEGG" id="sre:PTSG_01763"/>
<dbReference type="InParanoid" id="F2TYW3"/>
<dbReference type="GO" id="GO:0016491">
    <property type="term" value="F:oxidoreductase activity"/>
    <property type="evidence" value="ECO:0007669"/>
    <property type="project" value="InterPro"/>
</dbReference>
<dbReference type="STRING" id="946362.F2TYW3"/>
<dbReference type="PANTHER" id="PTHR48267:SF1">
    <property type="entry name" value="BILIRUBIN OXIDASE"/>
    <property type="match status" value="1"/>
</dbReference>
<organism evidence="6">
    <name type="scientific">Salpingoeca rosetta (strain ATCC 50818 / BSB-021)</name>
    <dbReference type="NCBI Taxonomy" id="946362"/>
    <lineage>
        <taxon>Eukaryota</taxon>
        <taxon>Choanoflagellata</taxon>
        <taxon>Craspedida</taxon>
        <taxon>Salpingoecidae</taxon>
        <taxon>Salpingoeca</taxon>
    </lineage>
</organism>
<evidence type="ECO:0000259" key="4">
    <source>
        <dbReference type="Pfam" id="PF07732"/>
    </source>
</evidence>
<reference evidence="5" key="1">
    <citation type="submission" date="2009-08" db="EMBL/GenBank/DDBJ databases">
        <title>Annotation of Salpingoeca rosetta.</title>
        <authorList>
            <consortium name="The Broad Institute Genome Sequencing Platform"/>
            <person name="Russ C."/>
            <person name="Cuomo C."/>
            <person name="Burger G."/>
            <person name="Gray M.W."/>
            <person name="Holland P.W.H."/>
            <person name="King N."/>
            <person name="Lang F.B.F."/>
            <person name="Roger A.J."/>
            <person name="Ruiz-Trillo I."/>
            <person name="Young S.K."/>
            <person name="Zeng Q."/>
            <person name="Gargeya S."/>
            <person name="Alvarado L."/>
            <person name="Berlin A."/>
            <person name="Chapman S.B."/>
            <person name="Chen Z."/>
            <person name="Freedman E."/>
            <person name="Gellesch M."/>
            <person name="Goldberg J."/>
            <person name="Griggs A."/>
            <person name="Gujja S."/>
            <person name="Heilman E."/>
            <person name="Heiman D."/>
            <person name="Howarth C."/>
            <person name="Mehta T."/>
            <person name="Neiman D."/>
            <person name="Pearson M."/>
            <person name="Roberts A."/>
            <person name="Saif S."/>
            <person name="Shea T."/>
            <person name="Shenoy N."/>
            <person name="Sisk P."/>
            <person name="Stolte C."/>
            <person name="Sykes S."/>
            <person name="White J."/>
            <person name="Yandava C."/>
            <person name="Haas B."/>
            <person name="Nusbaum C."/>
            <person name="Birren B."/>
        </authorList>
    </citation>
    <scope>NUCLEOTIDE SEQUENCE [LARGE SCALE GENOMIC DNA]</scope>
    <source>
        <strain evidence="5">ATCC 50818</strain>
    </source>
</reference>
<dbReference type="InterPro" id="IPR011707">
    <property type="entry name" value="Cu-oxidase-like_N"/>
</dbReference>
<feature type="domain" description="Plastocyanin-like" evidence="4">
    <location>
        <begin position="438"/>
        <end position="502"/>
    </location>
</feature>
<dbReference type="AlphaFoldDB" id="F2TYW3"/>
<dbReference type="Pfam" id="PF07732">
    <property type="entry name" value="Cu-oxidase_3"/>
    <property type="match status" value="2"/>
</dbReference>
<dbReference type="OMA" id="LEFHVIE"/>
<dbReference type="Proteomes" id="UP000007799">
    <property type="component" value="Unassembled WGS sequence"/>
</dbReference>
<dbReference type="PANTHER" id="PTHR48267">
    <property type="entry name" value="CUPREDOXIN SUPERFAMILY PROTEIN"/>
    <property type="match status" value="1"/>
</dbReference>
<feature type="domain" description="Plastocyanin-like" evidence="4">
    <location>
        <begin position="373"/>
        <end position="408"/>
    </location>
</feature>
<dbReference type="OrthoDB" id="262547at2759"/>
<evidence type="ECO:0000259" key="3">
    <source>
        <dbReference type="Pfam" id="PF07731"/>
    </source>
</evidence>